<evidence type="ECO:0000256" key="2">
    <source>
        <dbReference type="ARBA" id="ARBA00022679"/>
    </source>
</evidence>
<dbReference type="PANTHER" id="PTHR22916">
    <property type="entry name" value="GLYCOSYLTRANSFERASE"/>
    <property type="match status" value="1"/>
</dbReference>
<proteinExistence type="predicted"/>
<gene>
    <name evidence="4" type="ORF">SAMN04487759_11170</name>
</gene>
<sequence>MKLSVIVAAYNEEKNIHRCLDSLVHQTMRDGLEIIVVNDGSIDKTAEICDKYAEEYDFLKVLHTTNNGQGMARNRGIEEATGDYIGFVDADDWVEIDMFEHLYEEAVIHDSDMVVCDVHKIFDDEQREEDVISLPEPASSIDIGTYLAYGENNAYSWNKIYRRELWQEYHYEKMVYEDLALIPIIICHCQKISYVQESLYNYFKHSHTTTSSYKNPRLFDIFIAYEKLMQAQTEYKDFIVYNVAKRLLRNMKTAGFKYYFAECIEFINRYTEVFLSNELVKKDSAVCSIYDYIGMQTIPNRLIHLRSVSIDSFKRYTRHYEDVVCDSYEEMFRQAFEGGGLIINDELELSAPYGYLRATHSFVVDEGKGCISTKLMGFVKESESIGYIADCLKKKNNIDEQKLKNVEIIMDY</sequence>
<dbReference type="EMBL" id="FNNF01000011">
    <property type="protein sequence ID" value="SDW37061.1"/>
    <property type="molecule type" value="Genomic_DNA"/>
</dbReference>
<dbReference type="CDD" id="cd00761">
    <property type="entry name" value="Glyco_tranf_GTA_type"/>
    <property type="match status" value="1"/>
</dbReference>
<name>A0A1H2SZM6_9FIRM</name>
<feature type="domain" description="Glycosyltransferase 2-like" evidence="3">
    <location>
        <begin position="4"/>
        <end position="165"/>
    </location>
</feature>
<protein>
    <submittedName>
        <fullName evidence="4">Glycosyltransferase involved in cell wall bisynthesis</fullName>
    </submittedName>
</protein>
<dbReference type="InterPro" id="IPR029044">
    <property type="entry name" value="Nucleotide-diphossugar_trans"/>
</dbReference>
<evidence type="ECO:0000256" key="1">
    <source>
        <dbReference type="ARBA" id="ARBA00022676"/>
    </source>
</evidence>
<keyword evidence="2 4" id="KW-0808">Transferase</keyword>
<dbReference type="RefSeq" id="WP_074686195.1">
    <property type="nucleotide sequence ID" value="NZ_FNNF01000011.1"/>
</dbReference>
<dbReference type="GO" id="GO:0016757">
    <property type="term" value="F:glycosyltransferase activity"/>
    <property type="evidence" value="ECO:0007669"/>
    <property type="project" value="UniProtKB-KW"/>
</dbReference>
<evidence type="ECO:0000313" key="5">
    <source>
        <dbReference type="Proteomes" id="UP000182429"/>
    </source>
</evidence>
<dbReference type="SUPFAM" id="SSF53448">
    <property type="entry name" value="Nucleotide-diphospho-sugar transferases"/>
    <property type="match status" value="1"/>
</dbReference>
<accession>A0A1H2SZM6</accession>
<dbReference type="Pfam" id="PF00535">
    <property type="entry name" value="Glycos_transf_2"/>
    <property type="match status" value="1"/>
</dbReference>
<evidence type="ECO:0000313" key="4">
    <source>
        <dbReference type="EMBL" id="SDW37061.1"/>
    </source>
</evidence>
<dbReference type="Gene3D" id="3.90.550.10">
    <property type="entry name" value="Spore Coat Polysaccharide Biosynthesis Protein SpsA, Chain A"/>
    <property type="match status" value="1"/>
</dbReference>
<reference evidence="4 5" key="1">
    <citation type="submission" date="2016-10" db="EMBL/GenBank/DDBJ databases">
        <authorList>
            <person name="de Groot N.N."/>
        </authorList>
    </citation>
    <scope>NUCLEOTIDE SEQUENCE [LARGE SCALE GENOMIC DNA]</scope>
    <source>
        <strain evidence="4 5">S3b</strain>
    </source>
</reference>
<evidence type="ECO:0000259" key="3">
    <source>
        <dbReference type="Pfam" id="PF00535"/>
    </source>
</evidence>
<keyword evidence="1" id="KW-0328">Glycosyltransferase</keyword>
<dbReference type="InterPro" id="IPR001173">
    <property type="entry name" value="Glyco_trans_2-like"/>
</dbReference>
<dbReference type="PANTHER" id="PTHR22916:SF51">
    <property type="entry name" value="GLYCOSYLTRANSFERASE EPSH-RELATED"/>
    <property type="match status" value="1"/>
</dbReference>
<organism evidence="4 5">
    <name type="scientific">Kandleria vitulina</name>
    <dbReference type="NCBI Taxonomy" id="1630"/>
    <lineage>
        <taxon>Bacteria</taxon>
        <taxon>Bacillati</taxon>
        <taxon>Bacillota</taxon>
        <taxon>Erysipelotrichia</taxon>
        <taxon>Erysipelotrichales</taxon>
        <taxon>Coprobacillaceae</taxon>
        <taxon>Kandleria</taxon>
    </lineage>
</organism>
<dbReference type="Proteomes" id="UP000182429">
    <property type="component" value="Unassembled WGS sequence"/>
</dbReference>
<dbReference type="OrthoDB" id="396512at2"/>
<dbReference type="AlphaFoldDB" id="A0A1H2SZM6"/>